<keyword evidence="4" id="KW-1185">Reference proteome</keyword>
<evidence type="ECO:0000259" key="2">
    <source>
        <dbReference type="Pfam" id="PF12697"/>
    </source>
</evidence>
<dbReference type="PANTHER" id="PTHR37017:SF8">
    <property type="entry name" value="AB HYDROLASE-1 DOMAIN-CONTAINING PROTEIN"/>
    <property type="match status" value="1"/>
</dbReference>
<feature type="domain" description="NmrA-like" evidence="1">
    <location>
        <begin position="3"/>
        <end position="307"/>
    </location>
</feature>
<dbReference type="Gene3D" id="3.90.25.10">
    <property type="entry name" value="UDP-galactose 4-epimerase, domain 1"/>
    <property type="match status" value="1"/>
</dbReference>
<dbReference type="InterPro" id="IPR008030">
    <property type="entry name" value="NmrA-like"/>
</dbReference>
<dbReference type="AlphaFoldDB" id="A0A0P7BCA9"/>
<dbReference type="CDD" id="cd05251">
    <property type="entry name" value="NmrA_like_SDR_a"/>
    <property type="match status" value="1"/>
</dbReference>
<dbReference type="PANTHER" id="PTHR37017">
    <property type="entry name" value="AB HYDROLASE-1 DOMAIN-CONTAINING PROTEIN-RELATED"/>
    <property type="match status" value="1"/>
</dbReference>
<sequence>MAKKIITIVGVTGQQGASVADIFIKEGNWHVRGITRDPTKEGSQAWTDKGVELVKADLNDAASLKAALAGSTAIFGVTDFWGITSDPKAQESAAAAGLPVNVYAYGREVQQGRNIVDAANATVDTLERFVLSTLSPTKKWSKGKYAHNFHFDAKWEAVEYLKATYPKLAEKTSYLQVALYLSNWKAYNGLGRPIKASFLRLQPDGTFLLGVPSDPDGLVAMIDARQDTGVFVKALLEVAPGKNLLGTSGELSWSEYASLWGKVNGVTCNFHPLDRKVLEDMIPGGIGEELADMLEYIGEFGYTGGDLSIVRPKDLGVDVPVSTVEQYMKEQDCRIIMSKPTIVLVPGAWHTPEHYDLLLQRLRDAGYPTSSNQLTSVGSADPKNQTVATDTKFIREDLLLPELDQGKDVVLVMHSYGGCPGAAAAKGLSKTERVAAGQKGGILGLVFISAFLANEGDSLQSKLPGQKLDPWNIINEETGQIDVDDPEAIFYNNVDDALTKAAVKGLRQQAHTSFTTPSSPPAWQDEVFDGRRAYIKCQQDRTIPYIAQSMMLQFSGHQWHELDLGDAGHSPFLSHTESVYKFIDERASEWAN</sequence>
<name>A0A0P7BCA9_9HYPO</name>
<dbReference type="InterPro" id="IPR000073">
    <property type="entry name" value="AB_hydrolase_1"/>
</dbReference>
<protein>
    <recommendedName>
        <fullName evidence="5">NmrA-like domain-containing protein</fullName>
    </recommendedName>
</protein>
<evidence type="ECO:0000313" key="4">
    <source>
        <dbReference type="Proteomes" id="UP000050424"/>
    </source>
</evidence>
<dbReference type="STRING" id="78410.A0A0P7BCA9"/>
<dbReference type="SUPFAM" id="SSF51735">
    <property type="entry name" value="NAD(P)-binding Rossmann-fold domains"/>
    <property type="match status" value="1"/>
</dbReference>
<dbReference type="InterPro" id="IPR029058">
    <property type="entry name" value="AB_hydrolase_fold"/>
</dbReference>
<dbReference type="OrthoDB" id="3358371at2759"/>
<dbReference type="Gene3D" id="3.40.50.720">
    <property type="entry name" value="NAD(P)-binding Rossmann-like Domain"/>
    <property type="match status" value="1"/>
</dbReference>
<proteinExistence type="predicted"/>
<organism evidence="3 4">
    <name type="scientific">Neonectria ditissima</name>
    <dbReference type="NCBI Taxonomy" id="78410"/>
    <lineage>
        <taxon>Eukaryota</taxon>
        <taxon>Fungi</taxon>
        <taxon>Dikarya</taxon>
        <taxon>Ascomycota</taxon>
        <taxon>Pezizomycotina</taxon>
        <taxon>Sordariomycetes</taxon>
        <taxon>Hypocreomycetidae</taxon>
        <taxon>Hypocreales</taxon>
        <taxon>Nectriaceae</taxon>
        <taxon>Neonectria</taxon>
    </lineage>
</organism>
<gene>
    <name evidence="3" type="ORF">AK830_g8054</name>
</gene>
<dbReference type="Proteomes" id="UP000050424">
    <property type="component" value="Unassembled WGS sequence"/>
</dbReference>
<dbReference type="InterPro" id="IPR036291">
    <property type="entry name" value="NAD(P)-bd_dom_sf"/>
</dbReference>
<dbReference type="SUPFAM" id="SSF53474">
    <property type="entry name" value="alpha/beta-Hydrolases"/>
    <property type="match status" value="1"/>
</dbReference>
<evidence type="ECO:0000259" key="1">
    <source>
        <dbReference type="Pfam" id="PF05368"/>
    </source>
</evidence>
<dbReference type="EMBL" id="LKCW01000132">
    <property type="protein sequence ID" value="KPM38494.1"/>
    <property type="molecule type" value="Genomic_DNA"/>
</dbReference>
<dbReference type="Pfam" id="PF05368">
    <property type="entry name" value="NmrA"/>
    <property type="match status" value="1"/>
</dbReference>
<comment type="caution">
    <text evidence="3">The sequence shown here is derived from an EMBL/GenBank/DDBJ whole genome shotgun (WGS) entry which is preliminary data.</text>
</comment>
<evidence type="ECO:0008006" key="5">
    <source>
        <dbReference type="Google" id="ProtNLM"/>
    </source>
</evidence>
<dbReference type="Pfam" id="PF12697">
    <property type="entry name" value="Abhydrolase_6"/>
    <property type="match status" value="1"/>
</dbReference>
<evidence type="ECO:0000313" key="3">
    <source>
        <dbReference type="EMBL" id="KPM38494.1"/>
    </source>
</evidence>
<dbReference type="Gene3D" id="3.40.50.1820">
    <property type="entry name" value="alpha/beta hydrolase"/>
    <property type="match status" value="1"/>
</dbReference>
<feature type="domain" description="AB hydrolase-1" evidence="2">
    <location>
        <begin position="342"/>
        <end position="578"/>
    </location>
</feature>
<dbReference type="InterPro" id="IPR052897">
    <property type="entry name" value="Sec-Metab_Biosynth_Hydrolase"/>
</dbReference>
<reference evidence="3 4" key="1">
    <citation type="submission" date="2015-09" db="EMBL/GenBank/DDBJ databases">
        <title>Draft genome of a European isolate of the apple canker pathogen Neonectria ditissima.</title>
        <authorList>
            <person name="Gomez-Cortecero A."/>
            <person name="Harrison R.J."/>
            <person name="Armitage A.D."/>
        </authorList>
    </citation>
    <scope>NUCLEOTIDE SEQUENCE [LARGE SCALE GENOMIC DNA]</scope>
    <source>
        <strain evidence="3 4">R09/05</strain>
    </source>
</reference>
<accession>A0A0P7BCA9</accession>